<dbReference type="GeneTree" id="ENSGT00390000005581"/>
<dbReference type="HOGENOM" id="CLU_074009_0_0_1"/>
<dbReference type="PANTHER" id="PTHR12234">
    <property type="entry name" value="FORMIMINOTRANSFERASE-CYCLODEAMINASE"/>
    <property type="match status" value="1"/>
</dbReference>
<dbReference type="Ensembl" id="ENSLAFT00000032104.1">
    <property type="protein sequence ID" value="ENSLAFP00000021369.1"/>
    <property type="gene ID" value="ENSLAFG00000030925.1"/>
</dbReference>
<evidence type="ECO:0000259" key="1">
    <source>
        <dbReference type="SMART" id="SM01222"/>
    </source>
</evidence>
<evidence type="ECO:0000313" key="2">
    <source>
        <dbReference type="Ensembl" id="ENSLAFP00000021369.1"/>
    </source>
</evidence>
<reference evidence="2 3" key="1">
    <citation type="submission" date="2009-06" db="EMBL/GenBank/DDBJ databases">
        <title>The Genome Sequence of Loxodonta africana (African elephant).</title>
        <authorList>
            <person name="Di Palma F."/>
            <person name="Heiman D."/>
            <person name="Young S."/>
            <person name="Johnson J."/>
            <person name="Lander E.S."/>
            <person name="Lindblad-Toh K."/>
        </authorList>
    </citation>
    <scope>NUCLEOTIDE SEQUENCE [LARGE SCALE GENOMIC DNA]</scope>
    <source>
        <strain evidence="2 3">Isolate ISIS603380</strain>
    </source>
</reference>
<dbReference type="InParanoid" id="G3U0L1"/>
<dbReference type="STRING" id="9785.ENSLAFP00000021369"/>
<dbReference type="Gene3D" id="3.30.70.670">
    <property type="entry name" value="Formiminotransferase, C-terminal subdomain"/>
    <property type="match status" value="1"/>
</dbReference>
<dbReference type="InterPro" id="IPR012886">
    <property type="entry name" value="Formiminotransferase_N"/>
</dbReference>
<dbReference type="GO" id="GO:0005542">
    <property type="term" value="F:folic acid binding"/>
    <property type="evidence" value="ECO:0007669"/>
    <property type="project" value="InterPro"/>
</dbReference>
<protein>
    <recommendedName>
        <fullName evidence="1">Formiminotransferase N-terminal subdomain domain-containing protein</fullName>
    </recommendedName>
</protein>
<reference evidence="2" key="2">
    <citation type="submission" date="2025-08" db="UniProtKB">
        <authorList>
            <consortium name="Ensembl"/>
        </authorList>
    </citation>
    <scope>IDENTIFICATION</scope>
    <source>
        <strain evidence="2">Isolate ISIS603380</strain>
    </source>
</reference>
<dbReference type="Gene3D" id="3.30.990.10">
    <property type="entry name" value="Formiminotransferase, N-terminal subdomain"/>
    <property type="match status" value="1"/>
</dbReference>
<dbReference type="InterPro" id="IPR037070">
    <property type="entry name" value="Formiminotransferase_C_sf"/>
</dbReference>
<dbReference type="SUPFAM" id="SSF55116">
    <property type="entry name" value="Formiminotransferase domain of formiminotransferase-cyclodeaminase"/>
    <property type="match status" value="1"/>
</dbReference>
<sequence>MSSSRPGLCLAACLLNISEAGRKYVVENIARAALEENAQKHPEASVLSIFSDQNYNRSVIATAASVDKLGSSVLAAWVEAFQSINMEVQEGIHPCLEAVDLIPVYPLPGVGVEECGAVARRITENLVLCVPGCSVSLFGEADLPEKCSLVQRRKQLVWFTRKKKKKYLTKRRCDRGRNGSWPHNSSGVGTSPYVMNCNVTIDFQDLTAGKKIASVIWGSNANRLKGVQAMAFPRDGKIEIACNVGSFEHQEARETSEDSPYLAYSVLGNHFSSMPPHYIEAQVQKLASFRGIGTIGREFVGFTPQECKNCADYAVKESIGEIWKKWGGVFM</sequence>
<reference evidence="2" key="3">
    <citation type="submission" date="2025-09" db="UniProtKB">
        <authorList>
            <consortium name="Ensembl"/>
        </authorList>
    </citation>
    <scope>IDENTIFICATION</scope>
    <source>
        <strain evidence="2">Isolate ISIS603380</strain>
    </source>
</reference>
<organism evidence="2 3">
    <name type="scientific">Loxodonta africana</name>
    <name type="common">African elephant</name>
    <dbReference type="NCBI Taxonomy" id="9785"/>
    <lineage>
        <taxon>Eukaryota</taxon>
        <taxon>Metazoa</taxon>
        <taxon>Chordata</taxon>
        <taxon>Craniata</taxon>
        <taxon>Vertebrata</taxon>
        <taxon>Euteleostomi</taxon>
        <taxon>Mammalia</taxon>
        <taxon>Eutheria</taxon>
        <taxon>Afrotheria</taxon>
        <taxon>Proboscidea</taxon>
        <taxon>Elephantidae</taxon>
        <taxon>Loxodonta</taxon>
    </lineage>
</organism>
<name>G3U0L1_LOXAF</name>
<feature type="domain" description="Formiminotransferase N-terminal subdomain" evidence="1">
    <location>
        <begin position="9"/>
        <end position="192"/>
    </location>
</feature>
<dbReference type="Pfam" id="PF07837">
    <property type="entry name" value="FTCD_N"/>
    <property type="match status" value="1"/>
</dbReference>
<dbReference type="InterPro" id="IPR051623">
    <property type="entry name" value="FTCD"/>
</dbReference>
<dbReference type="InterPro" id="IPR037064">
    <property type="entry name" value="Formiminotransferase_N_sf"/>
</dbReference>
<evidence type="ECO:0000313" key="3">
    <source>
        <dbReference type="Proteomes" id="UP000007646"/>
    </source>
</evidence>
<dbReference type="OMA" id="TAPHREN"/>
<keyword evidence="3" id="KW-1185">Reference proteome</keyword>
<accession>G3U0L1</accession>
<proteinExistence type="predicted"/>
<dbReference type="PANTHER" id="PTHR12234:SF1">
    <property type="entry name" value="FORMIMINOTRANSFERASE N-TERMINAL SUBDOMAIN-CONTAINING PROTEIN"/>
    <property type="match status" value="1"/>
</dbReference>
<dbReference type="Proteomes" id="UP000007646">
    <property type="component" value="Unassembled WGS sequence"/>
</dbReference>
<dbReference type="eggNOG" id="ENOG502QS19">
    <property type="taxonomic scope" value="Eukaryota"/>
</dbReference>
<dbReference type="InterPro" id="IPR022384">
    <property type="entry name" value="FormiminoTrfase_cat_dom_sf"/>
</dbReference>
<dbReference type="AlphaFoldDB" id="G3U0L1"/>
<dbReference type="GO" id="GO:0016740">
    <property type="term" value="F:transferase activity"/>
    <property type="evidence" value="ECO:0007669"/>
    <property type="project" value="InterPro"/>
</dbReference>
<dbReference type="SMART" id="SM01222">
    <property type="entry name" value="FTCD_N"/>
    <property type="match status" value="1"/>
</dbReference>